<dbReference type="PANTHER" id="PTHR12466:SF8">
    <property type="entry name" value="PARAFIBROMIN"/>
    <property type="match status" value="1"/>
</dbReference>
<evidence type="ECO:0000259" key="7">
    <source>
        <dbReference type="Pfam" id="PF05179"/>
    </source>
</evidence>
<protein>
    <submittedName>
        <fullName evidence="8">Accessory factor associated with RNA polymerase II</fullName>
    </submittedName>
</protein>
<evidence type="ECO:0000256" key="2">
    <source>
        <dbReference type="ARBA" id="ARBA00010427"/>
    </source>
</evidence>
<dbReference type="GO" id="GO:0006368">
    <property type="term" value="P:transcription elongation by RNA polymerase II"/>
    <property type="evidence" value="ECO:0007669"/>
    <property type="project" value="InterPro"/>
</dbReference>
<feature type="region of interest" description="Disordered" evidence="5">
    <location>
        <begin position="23"/>
        <end position="43"/>
    </location>
</feature>
<dbReference type="InterPro" id="IPR031336">
    <property type="entry name" value="CDC73_C"/>
</dbReference>
<dbReference type="RefSeq" id="XP_024326757.1">
    <property type="nucleotide sequence ID" value="XM_024465779.1"/>
</dbReference>
<dbReference type="FunFam" id="3.40.50.11990:FF:000003">
    <property type="entry name" value="Pol II transcription elongation factor subunit Cdc73"/>
    <property type="match status" value="1"/>
</dbReference>
<dbReference type="GeneID" id="36285195"/>
<evidence type="ECO:0000256" key="1">
    <source>
        <dbReference type="ARBA" id="ARBA00004123"/>
    </source>
</evidence>
<gene>
    <name evidence="8" type="primary">CDC73_1</name>
    <name evidence="8" type="ORF">VC83_02110</name>
</gene>
<comment type="subcellular location">
    <subcellularLocation>
        <location evidence="1">Nucleus</location>
    </subcellularLocation>
</comment>
<dbReference type="VEuPathDB" id="FungiDB:GMDG_02601"/>
<dbReference type="Proteomes" id="UP000077154">
    <property type="component" value="Unassembled WGS sequence"/>
</dbReference>
<evidence type="ECO:0000256" key="4">
    <source>
        <dbReference type="ARBA" id="ARBA00023242"/>
    </source>
</evidence>
<feature type="region of interest" description="Disordered" evidence="5">
    <location>
        <begin position="265"/>
        <end position="296"/>
    </location>
</feature>
<reference evidence="8" key="1">
    <citation type="submission" date="2016-03" db="EMBL/GenBank/DDBJ databases">
        <title>Updated assembly of Pseudogymnoascus destructans, the fungus causing white-nose syndrome of bats.</title>
        <authorList>
            <person name="Palmer J.M."/>
            <person name="Drees K.P."/>
            <person name="Foster J.T."/>
            <person name="Lindner D.L."/>
        </authorList>
    </citation>
    <scope>NUCLEOTIDE SEQUENCE [LARGE SCALE GENOMIC DNA]</scope>
    <source>
        <strain evidence="8">20631-21</strain>
    </source>
</reference>
<feature type="signal peptide" evidence="6">
    <location>
        <begin position="1"/>
        <end position="19"/>
    </location>
</feature>
<dbReference type="Pfam" id="PF05179">
    <property type="entry name" value="CDC73_C"/>
    <property type="match status" value="1"/>
</dbReference>
<dbReference type="GO" id="GO:0032968">
    <property type="term" value="P:positive regulation of transcription elongation by RNA polymerase II"/>
    <property type="evidence" value="ECO:0007669"/>
    <property type="project" value="TreeGrafter"/>
</dbReference>
<dbReference type="AlphaFoldDB" id="A0A177AJ29"/>
<dbReference type="PANTHER" id="PTHR12466">
    <property type="entry name" value="CDC73 DOMAIN PROTEIN"/>
    <property type="match status" value="1"/>
</dbReference>
<dbReference type="Gene3D" id="3.40.50.11990">
    <property type="entry name" value="RNA polymerase II accessory factor, Cdc73 C-terminal domain"/>
    <property type="match status" value="1"/>
</dbReference>
<dbReference type="OrthoDB" id="2186602at2759"/>
<keyword evidence="4" id="KW-0539">Nucleus</keyword>
<evidence type="ECO:0000256" key="6">
    <source>
        <dbReference type="SAM" id="SignalP"/>
    </source>
</evidence>
<comment type="similarity">
    <text evidence="2">Belongs to the CDC73 family.</text>
</comment>
<feature type="chain" id="PRO_5008056604" evidence="6">
    <location>
        <begin position="20"/>
        <end position="468"/>
    </location>
</feature>
<name>A0A177AJ29_9PEZI</name>
<evidence type="ECO:0000256" key="3">
    <source>
        <dbReference type="ARBA" id="ARBA00023163"/>
    </source>
</evidence>
<proteinExistence type="inferred from homology"/>
<dbReference type="GO" id="GO:0000993">
    <property type="term" value="F:RNA polymerase II complex binding"/>
    <property type="evidence" value="ECO:0007669"/>
    <property type="project" value="TreeGrafter"/>
</dbReference>
<accession>A0A177AJ29</accession>
<keyword evidence="6" id="KW-0732">Signal</keyword>
<sequence length="468" mass="50725">MRVWISAATVCIIQLHLEAAELQNHQDQQPTPPPPSINISNPISAPHLKMASADSPQHDALLLLRQSIASSTAALPTLTSTPPTTPQTADDIPLSSAQYLHFPHSSTSLALTTPTRFLSSSKPVDLRSIYFAWLKREVAIPDYNAAALALNTALTADGGAGGTVQNLAFVERLDLITWLEGASEESEYIRPLAADAAGAAASAQVAAGKAVAPAAAGAGARNRTVDPRLQEIYNGERRMGDRNSVLRGVKPTDFSHVRKIAQTFIGRKPGAPASSSHSARPTALPHNPKPTRRPDPIILVSPSASSLLRMSNIKSFLESGLYVPPSDSLSTSTSTILHLSRIIPSIDTTRPIRFIVVDSPEQFKPEYWARVVAVFTTGQTWQFKNYKWQAPQELFRHALGVYVGWRGEAVPEAVRGWGRGVVSVALDPWSGGKETRWRDREGVEAVWRGVEEIMRVKGWSKESGPVNA</sequence>
<feature type="domain" description="Cell division control protein 73 C-terminal" evidence="7">
    <location>
        <begin position="293"/>
        <end position="452"/>
    </location>
</feature>
<dbReference type="EMBL" id="KV441389">
    <property type="protein sequence ID" value="OAF61482.1"/>
    <property type="molecule type" value="Genomic_DNA"/>
</dbReference>
<keyword evidence="3" id="KW-0804">Transcription</keyword>
<dbReference type="InterPro" id="IPR007852">
    <property type="entry name" value="Cdc73/Parafibromin"/>
</dbReference>
<dbReference type="eggNOG" id="KOG3786">
    <property type="taxonomic scope" value="Eukaryota"/>
</dbReference>
<evidence type="ECO:0000313" key="8">
    <source>
        <dbReference type="EMBL" id="OAF61482.1"/>
    </source>
</evidence>
<dbReference type="GO" id="GO:0016593">
    <property type="term" value="C:Cdc73/Paf1 complex"/>
    <property type="evidence" value="ECO:0007669"/>
    <property type="project" value="InterPro"/>
</dbReference>
<evidence type="ECO:0000256" key="5">
    <source>
        <dbReference type="SAM" id="MobiDB-lite"/>
    </source>
</evidence>
<dbReference type="InterPro" id="IPR038103">
    <property type="entry name" value="CDC73_C_sf"/>
</dbReference>
<organism evidence="8">
    <name type="scientific">Pseudogymnoascus destructans</name>
    <dbReference type="NCBI Taxonomy" id="655981"/>
    <lineage>
        <taxon>Eukaryota</taxon>
        <taxon>Fungi</taxon>
        <taxon>Dikarya</taxon>
        <taxon>Ascomycota</taxon>
        <taxon>Pezizomycotina</taxon>
        <taxon>Leotiomycetes</taxon>
        <taxon>Thelebolales</taxon>
        <taxon>Thelebolaceae</taxon>
        <taxon>Pseudogymnoascus</taxon>
    </lineage>
</organism>